<dbReference type="PANTHER" id="PTHR31845">
    <property type="entry name" value="FINGER DOMAIN PROTEIN, PUTATIVE-RELATED"/>
    <property type="match status" value="1"/>
</dbReference>
<dbReference type="GO" id="GO:0005634">
    <property type="term" value="C:nucleus"/>
    <property type="evidence" value="ECO:0007669"/>
    <property type="project" value="UniProtKB-SubCell"/>
</dbReference>
<dbReference type="PROSITE" id="PS50048">
    <property type="entry name" value="ZN2_CY6_FUNGAL_2"/>
    <property type="match status" value="1"/>
</dbReference>
<dbReference type="GO" id="GO:0000976">
    <property type="term" value="F:transcription cis-regulatory region binding"/>
    <property type="evidence" value="ECO:0007669"/>
    <property type="project" value="TreeGrafter"/>
</dbReference>
<protein>
    <recommendedName>
        <fullName evidence="6">Zn(2)-C6 fungal-type domain-containing protein</fullName>
    </recommendedName>
</protein>
<keyword evidence="2" id="KW-0805">Transcription regulation</keyword>
<dbReference type="CDD" id="cd12148">
    <property type="entry name" value="fungal_TF_MHR"/>
    <property type="match status" value="1"/>
</dbReference>
<feature type="domain" description="Zn(2)-C6 fungal-type" evidence="6">
    <location>
        <begin position="12"/>
        <end position="43"/>
    </location>
</feature>
<dbReference type="EMBL" id="JAPQKO010000006">
    <property type="protein sequence ID" value="KAJ5156320.1"/>
    <property type="molecule type" value="Genomic_DNA"/>
</dbReference>
<evidence type="ECO:0000256" key="3">
    <source>
        <dbReference type="ARBA" id="ARBA00023125"/>
    </source>
</evidence>
<evidence type="ECO:0000256" key="1">
    <source>
        <dbReference type="ARBA" id="ARBA00004123"/>
    </source>
</evidence>
<keyword evidence="4" id="KW-0804">Transcription</keyword>
<dbReference type="InterPro" id="IPR036864">
    <property type="entry name" value="Zn2-C6_fun-type_DNA-bd_sf"/>
</dbReference>
<dbReference type="PROSITE" id="PS00463">
    <property type="entry name" value="ZN2_CY6_FUNGAL_1"/>
    <property type="match status" value="1"/>
</dbReference>
<evidence type="ECO:0000256" key="2">
    <source>
        <dbReference type="ARBA" id="ARBA00023015"/>
    </source>
</evidence>
<dbReference type="GO" id="GO:0000981">
    <property type="term" value="F:DNA-binding transcription factor activity, RNA polymerase II-specific"/>
    <property type="evidence" value="ECO:0007669"/>
    <property type="project" value="InterPro"/>
</dbReference>
<dbReference type="InterPro" id="IPR051089">
    <property type="entry name" value="prtT"/>
</dbReference>
<reference evidence="7" key="2">
    <citation type="journal article" date="2023" name="IMA Fungus">
        <title>Comparative genomic study of the Penicillium genus elucidates a diverse pangenome and 15 lateral gene transfer events.</title>
        <authorList>
            <person name="Petersen C."/>
            <person name="Sorensen T."/>
            <person name="Nielsen M.R."/>
            <person name="Sondergaard T.E."/>
            <person name="Sorensen J.L."/>
            <person name="Fitzpatrick D.A."/>
            <person name="Frisvad J.C."/>
            <person name="Nielsen K.L."/>
        </authorList>
    </citation>
    <scope>NUCLEOTIDE SEQUENCE</scope>
    <source>
        <strain evidence="7">IBT 21917</strain>
    </source>
</reference>
<sequence length="588" mass="65790">MDDQGGARAPKACRACAKAKVRCDPESNGPCKRCRRLNKECSDQVPGAHRRPKPAASIEVSALEAKLDRMVTLLAASEHSKGPVVDSSGQPSAAYSIDQVSPGEIEGEVFLEIFRIRMSPLFPFIPLSVGVTAGQLQREKPFLYLNICAIACQNPSRQRIIINWVREYIAERTVHRGEHSLDLLQGLVIHLAWYISISRQARPDIPGASTEAMNADLGQSTNVHGTAQLDVFLRLAVSQVISSNLHQGVASVKSLDRPLAYMRAVDFHPYRIASRTIEERRAYLGCYYLTVIMSACVKDLEPLRFSKYTEECCQVLSETMEFPTDTFAVQLVRIAHLADKITQTVSLNALDSPAILSAPLGMSIRFFQTQIQQLRTSVTADAPQSTVLGFHYDTLEIILYRLALADEIADSPLGNGPVTRLDLLFRCLEATKSFFYSYQYTPPVYLPFFPFSLWCQFGHAIVTMSRLLLYRNDSIGWDQSYVRTTVDFDETLDGLKKRLDEALSLTSANNPDGELPELFGRLHARVELLREIHHRREEHQKEAAPRAPEPADMSFMYNLPFDAFFPYGDFGGFSAGLQAPLNGEFPMQ</sequence>
<evidence type="ECO:0000259" key="6">
    <source>
        <dbReference type="PROSITE" id="PS50048"/>
    </source>
</evidence>
<dbReference type="InterPro" id="IPR001138">
    <property type="entry name" value="Zn2Cys6_DnaBD"/>
</dbReference>
<comment type="caution">
    <text evidence="7">The sequence shown here is derived from an EMBL/GenBank/DDBJ whole genome shotgun (WGS) entry which is preliminary data.</text>
</comment>
<dbReference type="SUPFAM" id="SSF57701">
    <property type="entry name" value="Zn2/Cys6 DNA-binding domain"/>
    <property type="match status" value="1"/>
</dbReference>
<keyword evidence="3" id="KW-0238">DNA-binding</keyword>
<dbReference type="CDD" id="cd00067">
    <property type="entry name" value="GAL4"/>
    <property type="match status" value="1"/>
</dbReference>
<evidence type="ECO:0000313" key="7">
    <source>
        <dbReference type="EMBL" id="KAJ5156320.1"/>
    </source>
</evidence>
<evidence type="ECO:0000256" key="4">
    <source>
        <dbReference type="ARBA" id="ARBA00023163"/>
    </source>
</evidence>
<evidence type="ECO:0000313" key="8">
    <source>
        <dbReference type="Proteomes" id="UP001146351"/>
    </source>
</evidence>
<organism evidence="7 8">
    <name type="scientific">Penicillium capsulatum</name>
    <dbReference type="NCBI Taxonomy" id="69766"/>
    <lineage>
        <taxon>Eukaryota</taxon>
        <taxon>Fungi</taxon>
        <taxon>Dikarya</taxon>
        <taxon>Ascomycota</taxon>
        <taxon>Pezizomycotina</taxon>
        <taxon>Eurotiomycetes</taxon>
        <taxon>Eurotiomycetidae</taxon>
        <taxon>Eurotiales</taxon>
        <taxon>Aspergillaceae</taxon>
        <taxon>Penicillium</taxon>
    </lineage>
</organism>
<proteinExistence type="predicted"/>
<evidence type="ECO:0000256" key="5">
    <source>
        <dbReference type="ARBA" id="ARBA00023242"/>
    </source>
</evidence>
<comment type="subcellular location">
    <subcellularLocation>
        <location evidence="1">Nucleus</location>
    </subcellularLocation>
</comment>
<dbReference type="GO" id="GO:0008270">
    <property type="term" value="F:zinc ion binding"/>
    <property type="evidence" value="ECO:0007669"/>
    <property type="project" value="InterPro"/>
</dbReference>
<reference evidence="7" key="1">
    <citation type="submission" date="2022-11" db="EMBL/GenBank/DDBJ databases">
        <authorList>
            <person name="Petersen C."/>
        </authorList>
    </citation>
    <scope>NUCLEOTIDE SEQUENCE</scope>
    <source>
        <strain evidence="7">IBT 21917</strain>
    </source>
</reference>
<keyword evidence="5" id="KW-0539">Nucleus</keyword>
<keyword evidence="8" id="KW-1185">Reference proteome</keyword>
<accession>A0A9W9HU16</accession>
<name>A0A9W9HU16_9EURO</name>
<dbReference type="AlphaFoldDB" id="A0A9W9HU16"/>
<dbReference type="PANTHER" id="PTHR31845:SF10">
    <property type="entry name" value="ZN(II)2CYS6 TRANSCRIPTION FACTOR (EUROFUNG)"/>
    <property type="match status" value="1"/>
</dbReference>
<gene>
    <name evidence="7" type="ORF">N7492_009123</name>
</gene>
<dbReference type="Gene3D" id="4.10.240.10">
    <property type="entry name" value="Zn(2)-C6 fungal-type DNA-binding domain"/>
    <property type="match status" value="1"/>
</dbReference>
<dbReference type="Proteomes" id="UP001146351">
    <property type="component" value="Unassembled WGS sequence"/>
</dbReference>
<dbReference type="OrthoDB" id="5226580at2759"/>
<dbReference type="SMART" id="SM00066">
    <property type="entry name" value="GAL4"/>
    <property type="match status" value="1"/>
</dbReference>